<gene>
    <name evidence="1" type="ORF">MNBD_ALPHA09-1992</name>
</gene>
<dbReference type="InterPro" id="IPR036909">
    <property type="entry name" value="Cyt_c-like_dom_sf"/>
</dbReference>
<dbReference type="GO" id="GO:0020037">
    <property type="term" value="F:heme binding"/>
    <property type="evidence" value="ECO:0007669"/>
    <property type="project" value="InterPro"/>
</dbReference>
<dbReference type="InterPro" id="IPR010538">
    <property type="entry name" value="DHOR"/>
</dbReference>
<dbReference type="PANTHER" id="PTHR30600">
    <property type="entry name" value="CYTOCHROME C PEROXIDASE-RELATED"/>
    <property type="match status" value="1"/>
</dbReference>
<dbReference type="GO" id="GO:0004130">
    <property type="term" value="F:cytochrome-c peroxidase activity"/>
    <property type="evidence" value="ECO:0007669"/>
    <property type="project" value="TreeGrafter"/>
</dbReference>
<dbReference type="EMBL" id="UOEM01000092">
    <property type="protein sequence ID" value="VAW15993.1"/>
    <property type="molecule type" value="Genomic_DNA"/>
</dbReference>
<name>A0A3B0TIK2_9ZZZZ</name>
<dbReference type="Gene3D" id="1.10.760.10">
    <property type="entry name" value="Cytochrome c-like domain"/>
    <property type="match status" value="1"/>
</dbReference>
<protein>
    <recommendedName>
        <fullName evidence="2">Thiol oxidoreductase with 2 cytochrome c heme-binding sites</fullName>
    </recommendedName>
</protein>
<sequence length="471" mass="50406">MMRKSFAIVIAVLGLPAPAWAGDAPWAEHSPAIGAITELPHGRLTKPELEALKDIGKQLFTAKFTTRDGAGRPAATQAILPTAARRRAAQAFARTSGPDANSCAGCHNDPVLGGAGDFVTNVFASEGFASADFDTTDPQFSNERGTNSLFGAGLLELLAREMSRDLGDLRTKALRDAAASGQPVRIALQTKGVSFGHLTAMPDGLVDLKDIDGVDTDLVIRPFTQKGVITSLRQFTINAMNQHHGMQADERFGARWTGTGDFDDDGKSAELSGADISALVAWQASLPNPGVAVPEDPSWRAAARDGASAMADLGCQVCHRASLPLTSLAFADPGPFDASGTLNSRQVRTPAIYDLDLFAWAAALPRNGRGEIMVPVFGDLKRHKMTDRTNERLGNELLAQRFVDRNIFMTAELWGVGSTAPYGHRNDITTLDQIILAHGGAAREARDKYKNAPQETRSALIAFLRTLVIRP</sequence>
<evidence type="ECO:0000313" key="1">
    <source>
        <dbReference type="EMBL" id="VAW15993.1"/>
    </source>
</evidence>
<reference evidence="1" key="1">
    <citation type="submission" date="2018-06" db="EMBL/GenBank/DDBJ databases">
        <authorList>
            <person name="Zhirakovskaya E."/>
        </authorList>
    </citation>
    <scope>NUCLEOTIDE SEQUENCE</scope>
</reference>
<dbReference type="Pfam" id="PF06537">
    <property type="entry name" value="DHOR"/>
    <property type="match status" value="1"/>
</dbReference>
<dbReference type="SUPFAM" id="SSF46626">
    <property type="entry name" value="Cytochrome c"/>
    <property type="match status" value="1"/>
</dbReference>
<organism evidence="1">
    <name type="scientific">hydrothermal vent metagenome</name>
    <dbReference type="NCBI Taxonomy" id="652676"/>
    <lineage>
        <taxon>unclassified sequences</taxon>
        <taxon>metagenomes</taxon>
        <taxon>ecological metagenomes</taxon>
    </lineage>
</organism>
<dbReference type="PANTHER" id="PTHR30600:SF4">
    <property type="entry name" value="CYTOCHROME C DOMAIN-CONTAINING PROTEIN"/>
    <property type="match status" value="1"/>
</dbReference>
<accession>A0A3B0TIK2</accession>
<evidence type="ECO:0008006" key="2">
    <source>
        <dbReference type="Google" id="ProtNLM"/>
    </source>
</evidence>
<dbReference type="GO" id="GO:0009055">
    <property type="term" value="F:electron transfer activity"/>
    <property type="evidence" value="ECO:0007669"/>
    <property type="project" value="InterPro"/>
</dbReference>
<dbReference type="AlphaFoldDB" id="A0A3B0TIK2"/>
<proteinExistence type="predicted"/>
<dbReference type="InterPro" id="IPR051395">
    <property type="entry name" value="Cytochrome_c_Peroxidase/MauG"/>
</dbReference>